<dbReference type="InParanoid" id="H3B9Z6"/>
<feature type="region of interest" description="Disordered" evidence="2">
    <location>
        <begin position="1"/>
        <end position="40"/>
    </location>
</feature>
<dbReference type="eggNOG" id="ENOG502S0DB">
    <property type="taxonomic scope" value="Eukaryota"/>
</dbReference>
<dbReference type="Pfam" id="PF14160">
    <property type="entry name" value="FAM110_C"/>
    <property type="match status" value="1"/>
</dbReference>
<evidence type="ECO:0000313" key="6">
    <source>
        <dbReference type="Proteomes" id="UP000008672"/>
    </source>
</evidence>
<feature type="compositionally biased region" description="Polar residues" evidence="2">
    <location>
        <begin position="28"/>
        <end position="37"/>
    </location>
</feature>
<dbReference type="Ensembl" id="ENSLACT00000018850.1">
    <property type="protein sequence ID" value="ENSLACP00000018717.1"/>
    <property type="gene ID" value="ENSLACG00000016477.1"/>
</dbReference>
<evidence type="ECO:0000256" key="2">
    <source>
        <dbReference type="SAM" id="MobiDB-lite"/>
    </source>
</evidence>
<organism evidence="5 6">
    <name type="scientific">Latimeria chalumnae</name>
    <name type="common">Coelacanth</name>
    <dbReference type="NCBI Taxonomy" id="7897"/>
    <lineage>
        <taxon>Eukaryota</taxon>
        <taxon>Metazoa</taxon>
        <taxon>Chordata</taxon>
        <taxon>Craniata</taxon>
        <taxon>Vertebrata</taxon>
        <taxon>Euteleostomi</taxon>
        <taxon>Coelacanthiformes</taxon>
        <taxon>Coelacanthidae</taxon>
        <taxon>Latimeria</taxon>
    </lineage>
</organism>
<evidence type="ECO:0000313" key="5">
    <source>
        <dbReference type="Ensembl" id="ENSLACP00000018717.1"/>
    </source>
</evidence>
<feature type="compositionally biased region" description="Polar residues" evidence="2">
    <location>
        <begin position="1"/>
        <end position="14"/>
    </location>
</feature>
<evidence type="ECO:0000256" key="1">
    <source>
        <dbReference type="ARBA" id="ARBA00010576"/>
    </source>
</evidence>
<dbReference type="Pfam" id="PF14161">
    <property type="entry name" value="FAM110_N"/>
    <property type="match status" value="1"/>
</dbReference>
<dbReference type="AlphaFoldDB" id="H3B9Z6"/>
<dbReference type="PANTHER" id="PTHR14758:SF3">
    <property type="entry name" value="PROTEIN FAM110D"/>
    <property type="match status" value="1"/>
</dbReference>
<sequence length="340" mass="38163">MTPTIPIGSPSSKRLLTKGPEHLRRQMENGSRSQTPSAVERLEADKAKYVKSEQVMKTRQEPVLNPCATPLLKTRKLITVHQSNVLHDSATKEDGNHLEELRNLPNVPTQQSAVIKQKRDCRAMNTHENSRGYNFVRRLFQGSLKGKPTAPHNVSNVVIKESKEASKRDDPEMSRVSDNEELAYRLQSPMFIPVGSSPSPFWARRSLKLPRSRSEPNSPVFARPGLQGSDRIRSRCSLALSDRERFFNYCGLDLDMVECLGIENSSYPSSDTLSLMFRSTSATLSEGSRFSQCSKDDSGLPEELNEQLSSVVSVVERNARVIKWLYSCKAARQTPKQSTV</sequence>
<dbReference type="EMBL" id="AFYH01052486">
    <property type="status" value="NOT_ANNOTATED_CDS"/>
    <property type="molecule type" value="Genomic_DNA"/>
</dbReference>
<dbReference type="InterPro" id="IPR025739">
    <property type="entry name" value="FAM110_N"/>
</dbReference>
<name>H3B9Z6_LATCH</name>
<dbReference type="InterPro" id="IPR025740">
    <property type="entry name" value="FAM110"/>
</dbReference>
<dbReference type="InterPro" id="IPR025741">
    <property type="entry name" value="FAM110_C"/>
</dbReference>
<evidence type="ECO:0000259" key="4">
    <source>
        <dbReference type="Pfam" id="PF14161"/>
    </source>
</evidence>
<evidence type="ECO:0000259" key="3">
    <source>
        <dbReference type="Pfam" id="PF14160"/>
    </source>
</evidence>
<gene>
    <name evidence="5" type="primary">FAM110D</name>
</gene>
<dbReference type="HOGENOM" id="CLU_050540_0_0_1"/>
<reference evidence="5" key="3">
    <citation type="submission" date="2025-09" db="UniProtKB">
        <authorList>
            <consortium name="Ensembl"/>
        </authorList>
    </citation>
    <scope>IDENTIFICATION</scope>
</reference>
<reference evidence="5" key="2">
    <citation type="submission" date="2025-08" db="UniProtKB">
        <authorList>
            <consortium name="Ensembl"/>
        </authorList>
    </citation>
    <scope>IDENTIFICATION</scope>
</reference>
<dbReference type="Proteomes" id="UP000008672">
    <property type="component" value="Unassembled WGS sequence"/>
</dbReference>
<dbReference type="OMA" id="YGCQRAW"/>
<protein>
    <submittedName>
        <fullName evidence="5">Family with sequence similarity 110 member D</fullName>
    </submittedName>
</protein>
<comment type="similarity">
    <text evidence="1">Belongs to the FAM110 family.</text>
</comment>
<feature type="domain" description="Centrosome-associated FAM110 C-terminal" evidence="3">
    <location>
        <begin position="229"/>
        <end position="331"/>
    </location>
</feature>
<reference evidence="6" key="1">
    <citation type="submission" date="2011-08" db="EMBL/GenBank/DDBJ databases">
        <title>The draft genome of Latimeria chalumnae.</title>
        <authorList>
            <person name="Di Palma F."/>
            <person name="Alfoldi J."/>
            <person name="Johnson J."/>
            <person name="Berlin A."/>
            <person name="Gnerre S."/>
            <person name="Jaffe D."/>
            <person name="MacCallum I."/>
            <person name="Young S."/>
            <person name="Walker B.J."/>
            <person name="Lander E."/>
            <person name="Lindblad-Toh K."/>
        </authorList>
    </citation>
    <scope>NUCLEOTIDE SEQUENCE [LARGE SCALE GENOMIC DNA]</scope>
    <source>
        <strain evidence="6">Wild caught</strain>
    </source>
</reference>
<feature type="domain" description="Centrosome-associated FAM110 N-terminal" evidence="4">
    <location>
        <begin position="2"/>
        <end position="77"/>
    </location>
</feature>
<dbReference type="PANTHER" id="PTHR14758">
    <property type="entry name" value="AGAP005440-PA"/>
    <property type="match status" value="1"/>
</dbReference>
<accession>H3B9Z6</accession>
<proteinExistence type="inferred from homology"/>
<dbReference type="GeneTree" id="ENSGT00950000183056"/>
<keyword evidence="6" id="KW-1185">Reference proteome</keyword>